<sequence>MNKEYTSRNELFNKEIDLVNKQINSAKSLGDYSKFINNSLNVLNKLDENYFQNIFNNIYDEFEKGSFYLAKTKISQTINQELLNNIDKQINLLKNFSTNELVDIKNYSDFIVLDEQKFHFVNLLNMTKNISLHKKTTSEIFETSQLINQDFNNLTKLDFDQNDIKITQEFNELKETNITDLIKKTKSENLKKIFELERKKQMYQIKKNWFLIWISVFIFIMIFSLLLFIVL</sequence>
<name>A0AAQ3DMC8_9MOLU</name>
<evidence type="ECO:0000313" key="3">
    <source>
        <dbReference type="EMBL" id="WFQ93594.1"/>
    </source>
</evidence>
<keyword evidence="1" id="KW-1133">Transmembrane helix</keyword>
<evidence type="ECO:0000313" key="6">
    <source>
        <dbReference type="Proteomes" id="UP001214039"/>
    </source>
</evidence>
<proteinExistence type="predicted"/>
<evidence type="ECO:0000313" key="5">
    <source>
        <dbReference type="Proteomes" id="UP001178740"/>
    </source>
</evidence>
<dbReference type="Proteomes" id="UP001178743">
    <property type="component" value="Chromosome"/>
</dbReference>
<keyword evidence="6" id="KW-1185">Reference proteome</keyword>
<accession>A0AAQ3DMC8</accession>
<dbReference type="RefSeq" id="WP_008363824.1">
    <property type="nucleotide sequence ID" value="NZ_CP091032.1"/>
</dbReference>
<gene>
    <name evidence="2" type="ORF">MFERI14822_00539</name>
    <name evidence="3" type="ORF">MFERI15181_00512</name>
    <name evidence="4" type="ORF">MFERI15407_00518</name>
</gene>
<dbReference type="EMBL" id="CP113499">
    <property type="protein sequence ID" value="WFQ95260.1"/>
    <property type="molecule type" value="Genomic_DNA"/>
</dbReference>
<keyword evidence="1" id="KW-0472">Membrane</keyword>
<dbReference type="EMBL" id="CP104008">
    <property type="protein sequence ID" value="WFQ92749.1"/>
    <property type="molecule type" value="Genomic_DNA"/>
</dbReference>
<feature type="transmembrane region" description="Helical" evidence="1">
    <location>
        <begin position="208"/>
        <end position="230"/>
    </location>
</feature>
<evidence type="ECO:0000313" key="2">
    <source>
        <dbReference type="EMBL" id="WFQ92749.1"/>
    </source>
</evidence>
<reference evidence="4 6" key="1">
    <citation type="submission" date="2022-11" db="EMBL/GenBank/DDBJ databases">
        <title>Comparative genomic analysis of Mycoplasma feriruminatoris and the Mycoplasma mycoides cluster.</title>
        <authorList>
            <person name="Baby V."/>
            <person name="Ambroset C."/>
            <person name="Gaurivaud P."/>
            <person name="Boury C."/>
            <person name="Guichoux E."/>
            <person name="Lartigue C."/>
            <person name="Tardy F."/>
            <person name="Sirand-Pugnet P."/>
        </authorList>
    </citation>
    <scope>NUCLEOTIDE SEQUENCE</scope>
    <source>
        <strain evidence="2">L14822</strain>
        <strain evidence="3 6">L15181</strain>
        <strain evidence="4">L15407</strain>
    </source>
</reference>
<organism evidence="4 5">
    <name type="scientific">Mycoplasma feriruminatoris</name>
    <dbReference type="NCBI Taxonomy" id="1179777"/>
    <lineage>
        <taxon>Bacteria</taxon>
        <taxon>Bacillati</taxon>
        <taxon>Mycoplasmatota</taxon>
        <taxon>Mollicutes</taxon>
        <taxon>Mycoplasmataceae</taxon>
        <taxon>Mycoplasma</taxon>
    </lineage>
</organism>
<evidence type="ECO:0000313" key="4">
    <source>
        <dbReference type="EMBL" id="WFQ95260.1"/>
    </source>
</evidence>
<dbReference type="Proteomes" id="UP001214039">
    <property type="component" value="Chromosome"/>
</dbReference>
<dbReference type="AlphaFoldDB" id="A0AAQ3DMC8"/>
<keyword evidence="1" id="KW-0812">Transmembrane</keyword>
<dbReference type="Proteomes" id="UP001178740">
    <property type="component" value="Chromosome"/>
</dbReference>
<dbReference type="EMBL" id="CP113498">
    <property type="protein sequence ID" value="WFQ93594.1"/>
    <property type="molecule type" value="Genomic_DNA"/>
</dbReference>
<evidence type="ECO:0000256" key="1">
    <source>
        <dbReference type="SAM" id="Phobius"/>
    </source>
</evidence>
<protein>
    <submittedName>
        <fullName evidence="4">Membrane protein</fullName>
    </submittedName>
</protein>